<dbReference type="PROSITE" id="PS50143">
    <property type="entry name" value="BIR_REPEAT_2"/>
    <property type="match status" value="1"/>
</dbReference>
<dbReference type="CDD" id="cd00022">
    <property type="entry name" value="BIR"/>
    <property type="match status" value="1"/>
</dbReference>
<proteinExistence type="predicted"/>
<comment type="caution">
    <text evidence="1">The sequence shown here is derived from an EMBL/GenBank/DDBJ whole genome shotgun (WGS) entry which is preliminary data.</text>
</comment>
<dbReference type="PANTHER" id="PTHR10044:SF139">
    <property type="entry name" value="DEATH-ASSOCIATED INHIBITOR OF APOPTOSIS 2"/>
    <property type="match status" value="1"/>
</dbReference>
<dbReference type="EMBL" id="CAJOBD010061847">
    <property type="protein sequence ID" value="CAF4385491.1"/>
    <property type="molecule type" value="Genomic_DNA"/>
</dbReference>
<dbReference type="Proteomes" id="UP000663836">
    <property type="component" value="Unassembled WGS sequence"/>
</dbReference>
<dbReference type="Pfam" id="PF00653">
    <property type="entry name" value="BIR"/>
    <property type="match status" value="1"/>
</dbReference>
<dbReference type="InterPro" id="IPR001370">
    <property type="entry name" value="BIR_rpt"/>
</dbReference>
<dbReference type="PANTHER" id="PTHR10044">
    <property type="entry name" value="INHIBITOR OF APOPTOSIS"/>
    <property type="match status" value="1"/>
</dbReference>
<organism evidence="1 2">
    <name type="scientific">Rotaria sordida</name>
    <dbReference type="NCBI Taxonomy" id="392033"/>
    <lineage>
        <taxon>Eukaryota</taxon>
        <taxon>Metazoa</taxon>
        <taxon>Spiralia</taxon>
        <taxon>Gnathifera</taxon>
        <taxon>Rotifera</taxon>
        <taxon>Eurotatoria</taxon>
        <taxon>Bdelloidea</taxon>
        <taxon>Philodinida</taxon>
        <taxon>Philodinidae</taxon>
        <taxon>Rotaria</taxon>
    </lineage>
</organism>
<feature type="non-terminal residue" evidence="1">
    <location>
        <position position="71"/>
    </location>
</feature>
<dbReference type="GO" id="GO:0005737">
    <property type="term" value="C:cytoplasm"/>
    <property type="evidence" value="ECO:0007669"/>
    <property type="project" value="TreeGrafter"/>
</dbReference>
<dbReference type="GO" id="GO:0051726">
    <property type="term" value="P:regulation of cell cycle"/>
    <property type="evidence" value="ECO:0007669"/>
    <property type="project" value="TreeGrafter"/>
</dbReference>
<dbReference type="InterPro" id="IPR050784">
    <property type="entry name" value="IAP"/>
</dbReference>
<evidence type="ECO:0000313" key="2">
    <source>
        <dbReference type="Proteomes" id="UP000663836"/>
    </source>
</evidence>
<evidence type="ECO:0000313" key="1">
    <source>
        <dbReference type="EMBL" id="CAF4385491.1"/>
    </source>
</evidence>
<dbReference type="GO" id="GO:0043027">
    <property type="term" value="F:cysteine-type endopeptidase inhibitor activity involved in apoptotic process"/>
    <property type="evidence" value="ECO:0007669"/>
    <property type="project" value="TreeGrafter"/>
</dbReference>
<gene>
    <name evidence="1" type="ORF">JBS370_LOCUS42990</name>
</gene>
<dbReference type="Gene3D" id="1.10.1170.10">
    <property type="entry name" value="Inhibitor Of Apoptosis Protein (2mihbC-IAP-1), Chain A"/>
    <property type="match status" value="1"/>
</dbReference>
<dbReference type="GO" id="GO:0043066">
    <property type="term" value="P:negative regulation of apoptotic process"/>
    <property type="evidence" value="ECO:0007669"/>
    <property type="project" value="TreeGrafter"/>
</dbReference>
<accession>A0A820N6R0</accession>
<dbReference type="AlphaFoldDB" id="A0A820N6R0"/>
<dbReference type="SMART" id="SM00238">
    <property type="entry name" value="BIR"/>
    <property type="match status" value="1"/>
</dbReference>
<dbReference type="SUPFAM" id="SSF57924">
    <property type="entry name" value="Inhibitor of apoptosis (IAP) repeat"/>
    <property type="match status" value="1"/>
</dbReference>
<reference evidence="1" key="1">
    <citation type="submission" date="2021-02" db="EMBL/GenBank/DDBJ databases">
        <authorList>
            <person name="Nowell W R."/>
        </authorList>
    </citation>
    <scope>NUCLEOTIDE SEQUENCE</scope>
</reference>
<dbReference type="GO" id="GO:0005634">
    <property type="term" value="C:nucleus"/>
    <property type="evidence" value="ECO:0007669"/>
    <property type="project" value="TreeGrafter"/>
</dbReference>
<protein>
    <submittedName>
        <fullName evidence="1">Uncharacterized protein</fullName>
    </submittedName>
</protein>
<name>A0A820N6R0_9BILA</name>
<sequence>MHITRSPTLQLKNPAYSEIPKRHASFATWPNEDLPSVDDLVRAGFFYTGTKTIVTCFYCNGSLQNWRPNDN</sequence>